<accession>A0A7S3AY80</accession>
<organism evidence="1">
    <name type="scientific">Haptolina ericina</name>
    <dbReference type="NCBI Taxonomy" id="156174"/>
    <lineage>
        <taxon>Eukaryota</taxon>
        <taxon>Haptista</taxon>
        <taxon>Haptophyta</taxon>
        <taxon>Prymnesiophyceae</taxon>
        <taxon>Prymnesiales</taxon>
        <taxon>Prymnesiaceae</taxon>
        <taxon>Haptolina</taxon>
    </lineage>
</organism>
<proteinExistence type="predicted"/>
<evidence type="ECO:0000313" key="1">
    <source>
        <dbReference type="EMBL" id="CAE0118403.1"/>
    </source>
</evidence>
<dbReference type="EMBL" id="HBHX01034401">
    <property type="protein sequence ID" value="CAE0118403.1"/>
    <property type="molecule type" value="Transcribed_RNA"/>
</dbReference>
<dbReference type="AlphaFoldDB" id="A0A7S3AY80"/>
<sequence>MGACSALSMRVRDCALSLPLSHLGLSLRAMSRLPSAAEEETLTVLQRSVGLGQLPTLDPIPQGETLRSLSMACNALVLLNAPPQRELLELLRNMDLESLRCSSQHSERRAGCKLVDALHRWDAAVLAEPGRGGRGIRAVPVVSMSGALPVPAISASCKQEMEL</sequence>
<protein>
    <submittedName>
        <fullName evidence="1">Uncharacterized protein</fullName>
    </submittedName>
</protein>
<gene>
    <name evidence="1" type="ORF">HERI1096_LOCUS19102</name>
</gene>
<reference evidence="1" key="1">
    <citation type="submission" date="2021-01" db="EMBL/GenBank/DDBJ databases">
        <authorList>
            <person name="Corre E."/>
            <person name="Pelletier E."/>
            <person name="Niang G."/>
            <person name="Scheremetjew M."/>
            <person name="Finn R."/>
            <person name="Kale V."/>
            <person name="Holt S."/>
            <person name="Cochrane G."/>
            <person name="Meng A."/>
            <person name="Brown T."/>
            <person name="Cohen L."/>
        </authorList>
    </citation>
    <scope>NUCLEOTIDE SEQUENCE</scope>
    <source>
        <strain evidence="1">CCMP281</strain>
    </source>
</reference>
<name>A0A7S3AY80_9EUKA</name>